<evidence type="ECO:0000313" key="1">
    <source>
        <dbReference type="EMBL" id="KIK26670.1"/>
    </source>
</evidence>
<keyword evidence="2" id="KW-1185">Reference proteome</keyword>
<dbReference type="EMBL" id="KN833700">
    <property type="protein sequence ID" value="KIK26670.1"/>
    <property type="molecule type" value="Genomic_DNA"/>
</dbReference>
<organism evidence="1 2">
    <name type="scientific">Pisolithus microcarpus 441</name>
    <dbReference type="NCBI Taxonomy" id="765257"/>
    <lineage>
        <taxon>Eukaryota</taxon>
        <taxon>Fungi</taxon>
        <taxon>Dikarya</taxon>
        <taxon>Basidiomycota</taxon>
        <taxon>Agaricomycotina</taxon>
        <taxon>Agaricomycetes</taxon>
        <taxon>Agaricomycetidae</taxon>
        <taxon>Boletales</taxon>
        <taxon>Sclerodermatineae</taxon>
        <taxon>Pisolithaceae</taxon>
        <taxon>Pisolithus</taxon>
    </lineage>
</organism>
<gene>
    <name evidence="1" type="ORF">PISMIDRAFT_675576</name>
</gene>
<accession>A0A0C9YNQ5</accession>
<name>A0A0C9YNQ5_9AGAM</name>
<dbReference type="HOGENOM" id="CLU_2264776_0_0_1"/>
<dbReference type="Proteomes" id="UP000054018">
    <property type="component" value="Unassembled WGS sequence"/>
</dbReference>
<proteinExistence type="predicted"/>
<sequence>MYIPGTLNIEGFTQDKTEVTHLLDAHAAATVTSVALLCHGVRNEVVNERVTEASSLRRRGKQGSTFSCSLLRVIPIRPTTYHQTQRYLVNWASKSSHFRRFTT</sequence>
<dbReference type="AlphaFoldDB" id="A0A0C9YNQ5"/>
<reference evidence="2" key="2">
    <citation type="submission" date="2015-01" db="EMBL/GenBank/DDBJ databases">
        <title>Evolutionary Origins and Diversification of the Mycorrhizal Mutualists.</title>
        <authorList>
            <consortium name="DOE Joint Genome Institute"/>
            <consortium name="Mycorrhizal Genomics Consortium"/>
            <person name="Kohler A."/>
            <person name="Kuo A."/>
            <person name="Nagy L.G."/>
            <person name="Floudas D."/>
            <person name="Copeland A."/>
            <person name="Barry K.W."/>
            <person name="Cichocki N."/>
            <person name="Veneault-Fourrey C."/>
            <person name="LaButti K."/>
            <person name="Lindquist E.A."/>
            <person name="Lipzen A."/>
            <person name="Lundell T."/>
            <person name="Morin E."/>
            <person name="Murat C."/>
            <person name="Riley R."/>
            <person name="Ohm R."/>
            <person name="Sun H."/>
            <person name="Tunlid A."/>
            <person name="Henrissat B."/>
            <person name="Grigoriev I.V."/>
            <person name="Hibbett D.S."/>
            <person name="Martin F."/>
        </authorList>
    </citation>
    <scope>NUCLEOTIDE SEQUENCE [LARGE SCALE GENOMIC DNA]</scope>
    <source>
        <strain evidence="2">441</strain>
    </source>
</reference>
<evidence type="ECO:0000313" key="2">
    <source>
        <dbReference type="Proteomes" id="UP000054018"/>
    </source>
</evidence>
<reference evidence="1 2" key="1">
    <citation type="submission" date="2014-04" db="EMBL/GenBank/DDBJ databases">
        <authorList>
            <consortium name="DOE Joint Genome Institute"/>
            <person name="Kuo A."/>
            <person name="Kohler A."/>
            <person name="Costa M.D."/>
            <person name="Nagy L.G."/>
            <person name="Floudas D."/>
            <person name="Copeland A."/>
            <person name="Barry K.W."/>
            <person name="Cichocki N."/>
            <person name="Veneault-Fourrey C."/>
            <person name="LaButti K."/>
            <person name="Lindquist E.A."/>
            <person name="Lipzen A."/>
            <person name="Lundell T."/>
            <person name="Morin E."/>
            <person name="Murat C."/>
            <person name="Sun H."/>
            <person name="Tunlid A."/>
            <person name="Henrissat B."/>
            <person name="Grigoriev I.V."/>
            <person name="Hibbett D.S."/>
            <person name="Martin F."/>
            <person name="Nordberg H.P."/>
            <person name="Cantor M.N."/>
            <person name="Hua S.X."/>
        </authorList>
    </citation>
    <scope>NUCLEOTIDE SEQUENCE [LARGE SCALE GENOMIC DNA]</scope>
    <source>
        <strain evidence="1 2">441</strain>
    </source>
</reference>
<protein>
    <submittedName>
        <fullName evidence="1">Uncharacterized protein</fullName>
    </submittedName>
</protein>